<dbReference type="Gene3D" id="3.20.20.100">
    <property type="entry name" value="NADP-dependent oxidoreductase domain"/>
    <property type="match status" value="1"/>
</dbReference>
<keyword evidence="2" id="KW-0408">Iron</keyword>
<dbReference type="InterPro" id="IPR017900">
    <property type="entry name" value="4Fe4S_Fe_S_CS"/>
</dbReference>
<dbReference type="EC" id="1.1.1.-" evidence="5"/>
<dbReference type="Pfam" id="PF13187">
    <property type="entry name" value="Fer4_9"/>
    <property type="match status" value="1"/>
</dbReference>
<accession>A0A173R7D3</accession>
<keyword evidence="1" id="KW-0479">Metal-binding</keyword>
<dbReference type="PRINTS" id="PR00069">
    <property type="entry name" value="ALDKETRDTASE"/>
</dbReference>
<dbReference type="CDD" id="cd19096">
    <property type="entry name" value="AKR_Fe-S_oxidoreductase"/>
    <property type="match status" value="1"/>
</dbReference>
<evidence type="ECO:0000259" key="4">
    <source>
        <dbReference type="PROSITE" id="PS51379"/>
    </source>
</evidence>
<dbReference type="InterPro" id="IPR017896">
    <property type="entry name" value="4Fe4S_Fe-S-bd"/>
</dbReference>
<dbReference type="GO" id="GO:0016491">
    <property type="term" value="F:oxidoreductase activity"/>
    <property type="evidence" value="ECO:0007669"/>
    <property type="project" value="UniProtKB-KW"/>
</dbReference>
<protein>
    <submittedName>
        <fullName evidence="5">2,5-diketo-D-gluconate reductase A</fullName>
        <ecNumber evidence="5">1.1.1.-</ecNumber>
    </submittedName>
</protein>
<evidence type="ECO:0000256" key="1">
    <source>
        <dbReference type="ARBA" id="ARBA00022723"/>
    </source>
</evidence>
<dbReference type="GO" id="GO:0046872">
    <property type="term" value="F:metal ion binding"/>
    <property type="evidence" value="ECO:0007669"/>
    <property type="project" value="UniProtKB-KW"/>
</dbReference>
<dbReference type="PROSITE" id="PS00198">
    <property type="entry name" value="4FE4S_FER_1"/>
    <property type="match status" value="1"/>
</dbReference>
<evidence type="ECO:0000256" key="3">
    <source>
        <dbReference type="ARBA" id="ARBA00023014"/>
    </source>
</evidence>
<dbReference type="STRING" id="39490.ERS852448_00256"/>
<evidence type="ECO:0000313" key="6">
    <source>
        <dbReference type="Proteomes" id="UP000095492"/>
    </source>
</evidence>
<dbReference type="InterPro" id="IPR053135">
    <property type="entry name" value="AKR2_Oxidoreductase"/>
</dbReference>
<keyword evidence="3" id="KW-0411">Iron-sulfur</keyword>
<dbReference type="OrthoDB" id="9773828at2"/>
<dbReference type="InterPro" id="IPR023210">
    <property type="entry name" value="NADP_OxRdtase_dom"/>
</dbReference>
<dbReference type="PANTHER" id="PTHR43312:SF2">
    <property type="entry name" value="OXIDOREDUCTASE"/>
    <property type="match status" value="1"/>
</dbReference>
<dbReference type="InterPro" id="IPR020471">
    <property type="entry name" value="AKR"/>
</dbReference>
<reference evidence="5 6" key="1">
    <citation type="submission" date="2015-09" db="EMBL/GenBank/DDBJ databases">
        <authorList>
            <consortium name="Pathogen Informatics"/>
        </authorList>
    </citation>
    <scope>NUCLEOTIDE SEQUENCE [LARGE SCALE GENOMIC DNA]</scope>
    <source>
        <strain evidence="5 6">2789STDY5608891</strain>
    </source>
</reference>
<feature type="domain" description="4Fe-4S ferredoxin-type" evidence="4">
    <location>
        <begin position="338"/>
        <end position="367"/>
    </location>
</feature>
<dbReference type="PROSITE" id="PS51379">
    <property type="entry name" value="4FE4S_FER_2"/>
    <property type="match status" value="1"/>
</dbReference>
<dbReference type="GO" id="GO:0051536">
    <property type="term" value="F:iron-sulfur cluster binding"/>
    <property type="evidence" value="ECO:0007669"/>
    <property type="project" value="UniProtKB-KW"/>
</dbReference>
<evidence type="ECO:0000256" key="2">
    <source>
        <dbReference type="ARBA" id="ARBA00023004"/>
    </source>
</evidence>
<dbReference type="Proteomes" id="UP000095492">
    <property type="component" value="Unassembled WGS sequence"/>
</dbReference>
<proteinExistence type="predicted"/>
<dbReference type="InterPro" id="IPR036812">
    <property type="entry name" value="NAD(P)_OxRdtase_dom_sf"/>
</dbReference>
<dbReference type="SUPFAM" id="SSF51430">
    <property type="entry name" value="NAD(P)-linked oxidoreductase"/>
    <property type="match status" value="1"/>
</dbReference>
<dbReference type="Pfam" id="PF00248">
    <property type="entry name" value="Aldo_ket_red"/>
    <property type="match status" value="1"/>
</dbReference>
<dbReference type="AlphaFoldDB" id="A0A173R7D3"/>
<dbReference type="EMBL" id="CYYA01000001">
    <property type="protein sequence ID" value="CUM73752.1"/>
    <property type="molecule type" value="Genomic_DNA"/>
</dbReference>
<sequence>MQYRYDKEKNPVSMLAFGCMRFTKENGKINLEKAEAEILEAMKLGVNYFDTAYIYSGSEEAMGKIFEKNHCREQIYIADKLPHYLIKSAAGLEKTFQEQLRRLRTNYIDFYLMHMLTNLETWEKLKGLGIEEWIAKKKASGEIHRIGFSYHGNTKDFCELVDAYDWDFCMIQYNYLDENSQAGRKGLQYAAAKGFPVMIMEPLRGGKLVNLLPEEAKRKVAVHPSGRSAAEWAFRWLWNQPEVTTVLSGMNSVEMIRENCRIASETQAGAFTEDEIAFVNELKDAINHSMKVGCTGCGYCMPCPKNVDIPGTFSFYNLIYSENKKTARKGYMQCTIFRQTPTSASQCVGCGKCEQHCPQGIPIREELKHASKELENVTYKLAGKAIRLLKLW</sequence>
<name>A0A173R7D3_EUBRA</name>
<gene>
    <name evidence="5" type="primary">iolS_2</name>
    <name evidence="5" type="ORF">ERS852448_00256</name>
</gene>
<dbReference type="PANTHER" id="PTHR43312">
    <property type="entry name" value="D-THREO-ALDOSE 1-DEHYDROGENASE"/>
    <property type="match status" value="1"/>
</dbReference>
<keyword evidence="5" id="KW-0560">Oxidoreductase</keyword>
<dbReference type="SUPFAM" id="SSF46548">
    <property type="entry name" value="alpha-helical ferredoxin"/>
    <property type="match status" value="1"/>
</dbReference>
<evidence type="ECO:0000313" key="5">
    <source>
        <dbReference type="EMBL" id="CUM73752.1"/>
    </source>
</evidence>
<dbReference type="RefSeq" id="WP_055288989.1">
    <property type="nucleotide sequence ID" value="NZ_CYYA01000001.1"/>
</dbReference>
<organism evidence="5 6">
    <name type="scientific">Eubacterium ramulus</name>
    <dbReference type="NCBI Taxonomy" id="39490"/>
    <lineage>
        <taxon>Bacteria</taxon>
        <taxon>Bacillati</taxon>
        <taxon>Bacillota</taxon>
        <taxon>Clostridia</taxon>
        <taxon>Eubacteriales</taxon>
        <taxon>Eubacteriaceae</taxon>
        <taxon>Eubacterium</taxon>
    </lineage>
</organism>